<evidence type="ECO:0000259" key="8">
    <source>
        <dbReference type="PROSITE" id="PS50004"/>
    </source>
</evidence>
<dbReference type="GeneTree" id="ENSGT00730000110939"/>
<feature type="domain" description="C2" evidence="8">
    <location>
        <begin position="611"/>
        <end position="737"/>
    </location>
</feature>
<name>A0A8C4QJP8_EPTBU</name>
<reference evidence="11" key="1">
    <citation type="submission" date="2025-08" db="UniProtKB">
        <authorList>
            <consortium name="Ensembl"/>
        </authorList>
    </citation>
    <scope>IDENTIFICATION</scope>
</reference>
<protein>
    <recommendedName>
        <fullName evidence="13">BAI1-associated protein 3</fullName>
    </recommendedName>
</protein>
<keyword evidence="6" id="KW-0963">Cytoplasm</keyword>
<dbReference type="SMART" id="SM00239">
    <property type="entry name" value="C2"/>
    <property type="match status" value="1"/>
</dbReference>
<dbReference type="Proteomes" id="UP000694388">
    <property type="component" value="Unplaced"/>
</dbReference>
<evidence type="ECO:0008006" key="13">
    <source>
        <dbReference type="Google" id="ProtNLM"/>
    </source>
</evidence>
<evidence type="ECO:0000256" key="2">
    <source>
        <dbReference type="ARBA" id="ARBA00004496"/>
    </source>
</evidence>
<dbReference type="GO" id="GO:0005770">
    <property type="term" value="C:late endosome"/>
    <property type="evidence" value="ECO:0007669"/>
    <property type="project" value="UniProtKB-SubCell"/>
</dbReference>
<organism evidence="11 12">
    <name type="scientific">Eptatretus burgeri</name>
    <name type="common">Inshore hagfish</name>
    <dbReference type="NCBI Taxonomy" id="7764"/>
    <lineage>
        <taxon>Eukaryota</taxon>
        <taxon>Metazoa</taxon>
        <taxon>Chordata</taxon>
        <taxon>Craniata</taxon>
        <taxon>Vertebrata</taxon>
        <taxon>Cyclostomata</taxon>
        <taxon>Myxini</taxon>
        <taxon>Myxiniformes</taxon>
        <taxon>Myxinidae</taxon>
        <taxon>Eptatretinae</taxon>
        <taxon>Eptatretus</taxon>
    </lineage>
</organism>
<dbReference type="Gene3D" id="1.10.357.50">
    <property type="match status" value="1"/>
</dbReference>
<accession>A0A8C4QJP8</accession>
<dbReference type="AlphaFoldDB" id="A0A8C4QJP8"/>
<comment type="subcellular location">
    <subcellularLocation>
        <location evidence="2">Cytoplasm</location>
    </subcellularLocation>
    <subcellularLocation>
        <location evidence="3">Late endosome</location>
    </subcellularLocation>
    <subcellularLocation>
        <location evidence="1">Recycling endosome</location>
    </subcellularLocation>
</comment>
<dbReference type="PROSITE" id="PS50004">
    <property type="entry name" value="C2"/>
    <property type="match status" value="1"/>
</dbReference>
<evidence type="ECO:0000313" key="11">
    <source>
        <dbReference type="Ensembl" id="ENSEBUP00000016551.1"/>
    </source>
</evidence>
<dbReference type="InterPro" id="IPR000008">
    <property type="entry name" value="C2_dom"/>
</dbReference>
<dbReference type="InterPro" id="IPR035892">
    <property type="entry name" value="C2_domain_sf"/>
</dbReference>
<evidence type="ECO:0000256" key="5">
    <source>
        <dbReference type="ARBA" id="ARBA00022483"/>
    </source>
</evidence>
<dbReference type="Ensembl" id="ENSEBUT00000017127.1">
    <property type="protein sequence ID" value="ENSEBUP00000016551.1"/>
    <property type="gene ID" value="ENSEBUG00000010379.1"/>
</dbReference>
<evidence type="ECO:0000313" key="12">
    <source>
        <dbReference type="Proteomes" id="UP000694388"/>
    </source>
</evidence>
<evidence type="ECO:0000256" key="7">
    <source>
        <dbReference type="ARBA" id="ARBA00022753"/>
    </source>
</evidence>
<keyword evidence="5" id="KW-0268">Exocytosis</keyword>
<dbReference type="OMA" id="TYYHPIF"/>
<dbReference type="PANTHER" id="PTHR45999:SF4">
    <property type="entry name" value="UNC-13-4A, ISOFORM B"/>
    <property type="match status" value="1"/>
</dbReference>
<evidence type="ECO:0000256" key="1">
    <source>
        <dbReference type="ARBA" id="ARBA00004172"/>
    </source>
</evidence>
<proteinExistence type="inferred from homology"/>
<dbReference type="Gene3D" id="1.20.58.1100">
    <property type="match status" value="1"/>
</dbReference>
<dbReference type="InterPro" id="IPR014770">
    <property type="entry name" value="Munc13_1"/>
</dbReference>
<dbReference type="PROSITE" id="PS51259">
    <property type="entry name" value="MHD2"/>
    <property type="match status" value="1"/>
</dbReference>
<evidence type="ECO:0000259" key="10">
    <source>
        <dbReference type="PROSITE" id="PS51259"/>
    </source>
</evidence>
<feature type="domain" description="MHD2" evidence="10">
    <location>
        <begin position="488"/>
        <end position="596"/>
    </location>
</feature>
<keyword evidence="7" id="KW-0967">Endosome</keyword>
<dbReference type="CDD" id="cd04009">
    <property type="entry name" value="C2B_Munc13-like"/>
    <property type="match status" value="1"/>
</dbReference>
<reference evidence="11" key="2">
    <citation type="submission" date="2025-09" db="UniProtKB">
        <authorList>
            <consortium name="Ensembl"/>
        </authorList>
    </citation>
    <scope>IDENTIFICATION</scope>
</reference>
<dbReference type="InterPro" id="IPR014772">
    <property type="entry name" value="Munc13_dom-2"/>
</dbReference>
<dbReference type="PANTHER" id="PTHR45999">
    <property type="entry name" value="UNC-13-4A, ISOFORM B"/>
    <property type="match status" value="1"/>
</dbReference>
<dbReference type="GO" id="GO:0055037">
    <property type="term" value="C:recycling endosome"/>
    <property type="evidence" value="ECO:0007669"/>
    <property type="project" value="UniProtKB-SubCell"/>
</dbReference>
<dbReference type="InterPro" id="IPR010439">
    <property type="entry name" value="MUN_dom"/>
</dbReference>
<dbReference type="SUPFAM" id="SSF49562">
    <property type="entry name" value="C2 domain (Calcium/lipid-binding domain, CaLB)"/>
    <property type="match status" value="1"/>
</dbReference>
<dbReference type="Pfam" id="PF06292">
    <property type="entry name" value="MUN"/>
    <property type="match status" value="1"/>
</dbReference>
<dbReference type="InterPro" id="IPR052095">
    <property type="entry name" value="UNC-13_domain"/>
</dbReference>
<sequence length="786" mass="88489">MLLTWFVEHEHLDVEGSDVEWKGGLCQPAMTILKHHAAQTGLFPLLQAAMQWQVYSKHCFHYDVSYDHLLDLLQELDRVWETGTLTRQQGEALSATFVMFADNSLEKIHNIREFFPAAEPASLQRLSGLLKCLAFLYNSKIFKQLCVNQNELQLEITCVIKKGTSEWYNSLLSKPKLSSIKKESADTLGYLSRLVAAACSDTWQGREYYSGIFNNCVNIDYLSLSYLQLDKLVSEDVGGTMRSMSAGLEGTLAPAMNSKTSDALLGLHACLDELHAYHTSLTSKSENDLALSAFPTWFGPLLTKWLEMARKKAAVRIWQAVQTDKLDRIDSQKKCSSSIDEVMNCLSLLREFCLILAPPNSSQQLSQLAEDMCGCILRYTELTKTSLQEGGYYRHDGHFDVTVQLCTALNNVEHTRQFLLKQCQLQQPEEPGVGLQHPEQLDKAVHAAEQGIQHQLDVIVALFAKKMEPDIKKYIKHISLSPDSIHLDDAVSPLMKYLDDNLALLSKSLLIENFNRMLRALWRVIVNLNIDAVAADPPHSPEFFARFHYTMQLLLQFFHADGKGIPIHNLRTEEYMALQVELTQSKQSTQELIECYFVEMLAQQRAMESSQYGTLTVRCVYELVEQKLYVEVLSASNLIALDANGLSDPFVIVEVCPPHVAPKARSHKTSVKSKTLHPVFNEQFCFAVPPDCCRKKGACILFTVMDHDWLSRNDFAGEACISLATMTGFGGHIGGAMTARPPLFSLPLSQPQEGRVLKILEERVSDREAQDFIKRRKGLISGALDQ</sequence>
<feature type="domain" description="MHD1" evidence="9">
    <location>
        <begin position="265"/>
        <end position="383"/>
    </location>
</feature>
<keyword evidence="12" id="KW-1185">Reference proteome</keyword>
<dbReference type="GO" id="GO:0099503">
    <property type="term" value="C:secretory vesicle"/>
    <property type="evidence" value="ECO:0007669"/>
    <property type="project" value="TreeGrafter"/>
</dbReference>
<comment type="similarity">
    <text evidence="4">Belongs to the unc-13 family.</text>
</comment>
<evidence type="ECO:0000256" key="6">
    <source>
        <dbReference type="ARBA" id="ARBA00022490"/>
    </source>
</evidence>
<dbReference type="GO" id="GO:0006887">
    <property type="term" value="P:exocytosis"/>
    <property type="evidence" value="ECO:0007669"/>
    <property type="project" value="UniProtKB-KW"/>
</dbReference>
<dbReference type="Gene3D" id="2.60.40.150">
    <property type="entry name" value="C2 domain"/>
    <property type="match status" value="1"/>
</dbReference>
<dbReference type="PROSITE" id="PS51258">
    <property type="entry name" value="MHD1"/>
    <property type="match status" value="1"/>
</dbReference>
<evidence type="ECO:0000256" key="3">
    <source>
        <dbReference type="ARBA" id="ARBA00004603"/>
    </source>
</evidence>
<evidence type="ECO:0000259" key="9">
    <source>
        <dbReference type="PROSITE" id="PS51258"/>
    </source>
</evidence>
<dbReference type="Pfam" id="PF00168">
    <property type="entry name" value="C2"/>
    <property type="match status" value="1"/>
</dbReference>
<evidence type="ECO:0000256" key="4">
    <source>
        <dbReference type="ARBA" id="ARBA00005823"/>
    </source>
</evidence>